<feature type="region of interest" description="Disordered" evidence="1">
    <location>
        <begin position="1"/>
        <end position="41"/>
    </location>
</feature>
<dbReference type="OrthoDB" id="5582002at2759"/>
<evidence type="ECO:0000256" key="2">
    <source>
        <dbReference type="SAM" id="Phobius"/>
    </source>
</evidence>
<evidence type="ECO:0000313" key="3">
    <source>
        <dbReference type="EMBL" id="OCB85722.1"/>
    </source>
</evidence>
<accession>A0A9Q5HTI9</accession>
<gene>
    <name evidence="3" type="ORF">A7U60_g7374</name>
</gene>
<sequence length="383" mass="41938">MLASDVNMRSGDPVAPSVSRHDRDDASSFFAEGGQRTSQDLLTGQSAGYNRASYFDVGRSAPVKGINDDEDAAFLGARPGPGRDEEAGWDVYADFNNAGPRYSSAFVKYGQTEGYQPLPPETTPRVHTPVKVEEDTVTSSRDGPVELVTVPALGAEWKKSELESMTKKGRKKRKDSNRMDTFRAWWRDQRGCCGRWGTRKHIAIGAFILCSIIGVILAFTIPRVPAISFNSSSPLLNGTSPPDIIFSRSPANFSFPAKLDLRVSTGSNFIPLDISRMTAEVSDLDTDQKVGTGNMSITLSAKKIHEVQLPLNFTYVAINDSDQTWVNWYDACKNTALYTDGKRPGVNMKVQLDLNIVGLIGSRRKTAQVTNVACPFELAQDAV</sequence>
<organism evidence="3 4">
    <name type="scientific">Sanghuangporus baumii</name>
    <name type="common">Phellinus baumii</name>
    <dbReference type="NCBI Taxonomy" id="108892"/>
    <lineage>
        <taxon>Eukaryota</taxon>
        <taxon>Fungi</taxon>
        <taxon>Dikarya</taxon>
        <taxon>Basidiomycota</taxon>
        <taxon>Agaricomycotina</taxon>
        <taxon>Agaricomycetes</taxon>
        <taxon>Hymenochaetales</taxon>
        <taxon>Hymenochaetaceae</taxon>
        <taxon>Sanghuangporus</taxon>
    </lineage>
</organism>
<proteinExistence type="predicted"/>
<keyword evidence="2" id="KW-1133">Transmembrane helix</keyword>
<protein>
    <submittedName>
        <fullName evidence="3">Uncharacterized protein</fullName>
    </submittedName>
</protein>
<feature type="transmembrane region" description="Helical" evidence="2">
    <location>
        <begin position="202"/>
        <end position="221"/>
    </location>
</feature>
<keyword evidence="2" id="KW-0812">Transmembrane</keyword>
<evidence type="ECO:0000313" key="4">
    <source>
        <dbReference type="Proteomes" id="UP000757232"/>
    </source>
</evidence>
<dbReference type="Proteomes" id="UP000757232">
    <property type="component" value="Unassembled WGS sequence"/>
</dbReference>
<comment type="caution">
    <text evidence="3">The sequence shown here is derived from an EMBL/GenBank/DDBJ whole genome shotgun (WGS) entry which is preliminary data.</text>
</comment>
<dbReference type="AlphaFoldDB" id="A0A9Q5HTI9"/>
<reference evidence="3" key="1">
    <citation type="submission" date="2016-06" db="EMBL/GenBank/DDBJ databases">
        <title>Draft Genome sequence of the fungus Inonotus baumii.</title>
        <authorList>
            <person name="Zhu H."/>
            <person name="Lin W."/>
        </authorList>
    </citation>
    <scope>NUCLEOTIDE SEQUENCE</scope>
    <source>
        <strain evidence="3">821</strain>
    </source>
</reference>
<evidence type="ECO:0000256" key="1">
    <source>
        <dbReference type="SAM" id="MobiDB-lite"/>
    </source>
</evidence>
<dbReference type="EMBL" id="LNZH02000208">
    <property type="protein sequence ID" value="OCB85722.1"/>
    <property type="molecule type" value="Genomic_DNA"/>
</dbReference>
<keyword evidence="4" id="KW-1185">Reference proteome</keyword>
<name>A0A9Q5HTI9_SANBA</name>
<keyword evidence="2" id="KW-0472">Membrane</keyword>